<dbReference type="Proteomes" id="UP000595448">
    <property type="component" value="Chromosome"/>
</dbReference>
<dbReference type="PANTHER" id="PTHR40661:SF3">
    <property type="entry name" value="FELS-1 PROPHAGE TRANSCRIPTIONAL REGULATOR"/>
    <property type="match status" value="1"/>
</dbReference>
<dbReference type="InterPro" id="IPR036286">
    <property type="entry name" value="LexA/Signal_pep-like_sf"/>
</dbReference>
<reference evidence="5 6" key="1">
    <citation type="submission" date="2021-01" db="EMBL/GenBank/DDBJ databases">
        <title>Brevundimonas vitis sp. nov., an bacterium isolated from grape (Vitis vinifera).</title>
        <authorList>
            <person name="Jiang L."/>
            <person name="Lee J."/>
        </authorList>
    </citation>
    <scope>NUCLEOTIDE SEQUENCE [LARGE SCALE GENOMIC DNA]</scope>
    <source>
        <strain evidence="5 6">GRTSA-9</strain>
    </source>
</reference>
<name>A0ABX7BTT0_9CAUL</name>
<dbReference type="CDD" id="cd06529">
    <property type="entry name" value="S24_LexA-like"/>
    <property type="match status" value="1"/>
</dbReference>
<organism evidence="5 6">
    <name type="scientific">Brevundimonas vitisensis</name>
    <dbReference type="NCBI Taxonomy" id="2800818"/>
    <lineage>
        <taxon>Bacteria</taxon>
        <taxon>Pseudomonadati</taxon>
        <taxon>Pseudomonadota</taxon>
        <taxon>Alphaproteobacteria</taxon>
        <taxon>Caulobacterales</taxon>
        <taxon>Caulobacteraceae</taxon>
        <taxon>Brevundimonas</taxon>
    </lineage>
</organism>
<dbReference type="Gene3D" id="2.10.109.10">
    <property type="entry name" value="Umud Fragment, subunit A"/>
    <property type="match status" value="1"/>
</dbReference>
<dbReference type="InterPro" id="IPR001387">
    <property type="entry name" value="Cro/C1-type_HTH"/>
</dbReference>
<dbReference type="Pfam" id="PF07022">
    <property type="entry name" value="Phage_CI_repr"/>
    <property type="match status" value="1"/>
</dbReference>
<dbReference type="PANTHER" id="PTHR40661">
    <property type="match status" value="1"/>
</dbReference>
<keyword evidence="1" id="KW-0805">Transcription regulation</keyword>
<accession>A0ABX7BTT0</accession>
<evidence type="ECO:0000256" key="2">
    <source>
        <dbReference type="ARBA" id="ARBA00023125"/>
    </source>
</evidence>
<dbReference type="Pfam" id="PF00717">
    <property type="entry name" value="Peptidase_S24"/>
    <property type="match status" value="1"/>
</dbReference>
<dbReference type="PROSITE" id="PS50943">
    <property type="entry name" value="HTH_CROC1"/>
    <property type="match status" value="1"/>
</dbReference>
<dbReference type="InterPro" id="IPR010982">
    <property type="entry name" value="Lambda_DNA-bd_dom_sf"/>
</dbReference>
<evidence type="ECO:0000313" key="6">
    <source>
        <dbReference type="Proteomes" id="UP000595448"/>
    </source>
</evidence>
<protein>
    <submittedName>
        <fullName evidence="5">LexA family transcriptional regulator</fullName>
    </submittedName>
</protein>
<dbReference type="CDD" id="cd00093">
    <property type="entry name" value="HTH_XRE"/>
    <property type="match status" value="1"/>
</dbReference>
<dbReference type="SUPFAM" id="SSF47413">
    <property type="entry name" value="lambda repressor-like DNA-binding domains"/>
    <property type="match status" value="1"/>
</dbReference>
<dbReference type="InterPro" id="IPR015927">
    <property type="entry name" value="Peptidase_S24_S26A/B/C"/>
</dbReference>
<sequence length="193" mass="20652">MQQAHLAKRADISTSTLSRILQGADPGLDASIRLAREVGADLIWLATGRGSPNAAASGYLSVPIYDVRLAAGVAAFADAAEVIGEMPFDRGLLRDIGRTTADGLAVFIAEGDSMHPKIADGARVLTDLKDVRLREGVFAFRTGDELRIKRLRRRLDGIEIISDNENYPPELVTGDAADDLAIIGKVLWTGTVV</sequence>
<evidence type="ECO:0000256" key="1">
    <source>
        <dbReference type="ARBA" id="ARBA00023015"/>
    </source>
</evidence>
<keyword evidence="3" id="KW-0804">Transcription</keyword>
<gene>
    <name evidence="5" type="ORF">JIP62_06380</name>
</gene>
<dbReference type="Gene3D" id="1.10.260.40">
    <property type="entry name" value="lambda repressor-like DNA-binding domains"/>
    <property type="match status" value="1"/>
</dbReference>
<dbReference type="RefSeq" id="WP_201104072.1">
    <property type="nucleotide sequence ID" value="NZ_CP067977.1"/>
</dbReference>
<dbReference type="SUPFAM" id="SSF51306">
    <property type="entry name" value="LexA/Signal peptidase"/>
    <property type="match status" value="1"/>
</dbReference>
<keyword evidence="6" id="KW-1185">Reference proteome</keyword>
<evidence type="ECO:0000313" key="5">
    <source>
        <dbReference type="EMBL" id="QQQ19711.1"/>
    </source>
</evidence>
<dbReference type="InterPro" id="IPR010744">
    <property type="entry name" value="Phage_CI_N"/>
</dbReference>
<dbReference type="InterPro" id="IPR039418">
    <property type="entry name" value="LexA-like"/>
</dbReference>
<feature type="domain" description="HTH cro/C1-type" evidence="4">
    <location>
        <begin position="6"/>
        <end position="45"/>
    </location>
</feature>
<keyword evidence="2" id="KW-0238">DNA-binding</keyword>
<evidence type="ECO:0000259" key="4">
    <source>
        <dbReference type="PROSITE" id="PS50943"/>
    </source>
</evidence>
<proteinExistence type="predicted"/>
<evidence type="ECO:0000256" key="3">
    <source>
        <dbReference type="ARBA" id="ARBA00023163"/>
    </source>
</evidence>
<dbReference type="EMBL" id="CP067977">
    <property type="protein sequence ID" value="QQQ19711.1"/>
    <property type="molecule type" value="Genomic_DNA"/>
</dbReference>